<dbReference type="PRINTS" id="PR00344">
    <property type="entry name" value="BCTRLSENSOR"/>
</dbReference>
<name>A0ABU5V1H1_9GAMM</name>
<evidence type="ECO:0000256" key="10">
    <source>
        <dbReference type="ARBA" id="ARBA00023012"/>
    </source>
</evidence>
<evidence type="ECO:0000259" key="16">
    <source>
        <dbReference type="PROSITE" id="PS50109"/>
    </source>
</evidence>
<evidence type="ECO:0000256" key="7">
    <source>
        <dbReference type="ARBA" id="ARBA00022741"/>
    </source>
</evidence>
<keyword evidence="10" id="KW-0902">Two-component regulatory system</keyword>
<evidence type="ECO:0000256" key="14">
    <source>
        <dbReference type="SAM" id="Coils"/>
    </source>
</evidence>
<keyword evidence="20" id="KW-1185">Reference proteome</keyword>
<evidence type="ECO:0000256" key="5">
    <source>
        <dbReference type="ARBA" id="ARBA00022553"/>
    </source>
</evidence>
<keyword evidence="11" id="KW-0472">Membrane</keyword>
<feature type="domain" description="Response regulatory" evidence="17">
    <location>
        <begin position="322"/>
        <end position="438"/>
    </location>
</feature>
<dbReference type="InterPro" id="IPR011006">
    <property type="entry name" value="CheY-like_superfamily"/>
</dbReference>
<feature type="modified residue" description="Phosphohistidine" evidence="12">
    <location>
        <position position="726"/>
    </location>
</feature>
<dbReference type="InterPro" id="IPR008207">
    <property type="entry name" value="Sig_transdc_His_kin_Hpt_dom"/>
</dbReference>
<dbReference type="InterPro" id="IPR036641">
    <property type="entry name" value="HPT_dom_sf"/>
</dbReference>
<proteinExistence type="predicted"/>
<dbReference type="PROSITE" id="PS50894">
    <property type="entry name" value="HPT"/>
    <property type="match status" value="1"/>
</dbReference>
<evidence type="ECO:0000256" key="3">
    <source>
        <dbReference type="ARBA" id="ARBA00012438"/>
    </source>
</evidence>
<evidence type="ECO:0000256" key="11">
    <source>
        <dbReference type="ARBA" id="ARBA00023136"/>
    </source>
</evidence>
<evidence type="ECO:0000256" key="4">
    <source>
        <dbReference type="ARBA" id="ARBA00022475"/>
    </source>
</evidence>
<dbReference type="Proteomes" id="UP001301653">
    <property type="component" value="Unassembled WGS sequence"/>
</dbReference>
<dbReference type="PANTHER" id="PTHR45339:SF1">
    <property type="entry name" value="HYBRID SIGNAL TRANSDUCTION HISTIDINE KINASE J"/>
    <property type="match status" value="1"/>
</dbReference>
<dbReference type="SMART" id="SM00448">
    <property type="entry name" value="REC"/>
    <property type="match status" value="1"/>
</dbReference>
<feature type="domain" description="Histidine kinase" evidence="16">
    <location>
        <begin position="85"/>
        <end position="306"/>
    </location>
</feature>
<reference evidence="19 20" key="1">
    <citation type="submission" date="2023-12" db="EMBL/GenBank/DDBJ databases">
        <title>Stenotrophomonas guangdongensis sp. nov., isolated from wilted pepper plants (Capsicum annuum).</title>
        <authorList>
            <person name="Qiu M."/>
            <person name="Li Y."/>
            <person name="Liu Q."/>
            <person name="Zhang X."/>
            <person name="Huang Y."/>
            <person name="Guo R."/>
            <person name="Hu M."/>
            <person name="Zhou J."/>
            <person name="Zhou X."/>
        </authorList>
    </citation>
    <scope>NUCLEOTIDE SEQUENCE [LARGE SCALE GENOMIC DNA]</scope>
    <source>
        <strain evidence="19 20">MH1</strain>
    </source>
</reference>
<organism evidence="19 20">
    <name type="scientific">Stenotrophomonas capsici</name>
    <dbReference type="NCBI Taxonomy" id="3110230"/>
    <lineage>
        <taxon>Bacteria</taxon>
        <taxon>Pseudomonadati</taxon>
        <taxon>Pseudomonadota</taxon>
        <taxon>Gammaproteobacteria</taxon>
        <taxon>Lysobacterales</taxon>
        <taxon>Lysobacteraceae</taxon>
        <taxon>Stenotrophomonas</taxon>
    </lineage>
</organism>
<gene>
    <name evidence="19" type="ORF">VA603_06590</name>
</gene>
<dbReference type="Pfam" id="PF01627">
    <property type="entry name" value="Hpt"/>
    <property type="match status" value="1"/>
</dbReference>
<dbReference type="SMART" id="SM00387">
    <property type="entry name" value="HATPase_c"/>
    <property type="match status" value="1"/>
</dbReference>
<dbReference type="Gene3D" id="1.20.120.160">
    <property type="entry name" value="HPT domain"/>
    <property type="match status" value="1"/>
</dbReference>
<dbReference type="Pfam" id="PF00512">
    <property type="entry name" value="HisKA"/>
    <property type="match status" value="1"/>
</dbReference>
<dbReference type="Gene3D" id="1.10.287.130">
    <property type="match status" value="1"/>
</dbReference>
<dbReference type="EC" id="2.7.13.3" evidence="3"/>
<dbReference type="InterPro" id="IPR036097">
    <property type="entry name" value="HisK_dim/P_sf"/>
</dbReference>
<feature type="coiled-coil region" evidence="14">
    <location>
        <begin position="34"/>
        <end position="71"/>
    </location>
</feature>
<evidence type="ECO:0000259" key="18">
    <source>
        <dbReference type="PROSITE" id="PS50894"/>
    </source>
</evidence>
<dbReference type="GO" id="GO:0005524">
    <property type="term" value="F:ATP binding"/>
    <property type="evidence" value="ECO:0007669"/>
    <property type="project" value="UniProtKB-KW"/>
</dbReference>
<feature type="domain" description="HPt" evidence="18">
    <location>
        <begin position="687"/>
        <end position="780"/>
    </location>
</feature>
<dbReference type="InterPro" id="IPR004358">
    <property type="entry name" value="Sig_transdc_His_kin-like_C"/>
</dbReference>
<evidence type="ECO:0000259" key="17">
    <source>
        <dbReference type="PROSITE" id="PS50110"/>
    </source>
</evidence>
<evidence type="ECO:0000256" key="6">
    <source>
        <dbReference type="ARBA" id="ARBA00022692"/>
    </source>
</evidence>
<evidence type="ECO:0000256" key="1">
    <source>
        <dbReference type="ARBA" id="ARBA00000085"/>
    </source>
</evidence>
<keyword evidence="9" id="KW-1133">Transmembrane helix</keyword>
<dbReference type="SMART" id="SM00388">
    <property type="entry name" value="HisKA"/>
    <property type="match status" value="1"/>
</dbReference>
<feature type="compositionally biased region" description="Low complexity" evidence="15">
    <location>
        <begin position="640"/>
        <end position="657"/>
    </location>
</feature>
<dbReference type="InterPro" id="IPR005467">
    <property type="entry name" value="His_kinase_dom"/>
</dbReference>
<dbReference type="PROSITE" id="PS50109">
    <property type="entry name" value="HIS_KIN"/>
    <property type="match status" value="1"/>
</dbReference>
<keyword evidence="8 19" id="KW-0067">ATP-binding</keyword>
<evidence type="ECO:0000313" key="19">
    <source>
        <dbReference type="EMBL" id="MEA5667204.1"/>
    </source>
</evidence>
<dbReference type="InterPro" id="IPR036890">
    <property type="entry name" value="HATPase_C_sf"/>
</dbReference>
<dbReference type="SUPFAM" id="SSF55874">
    <property type="entry name" value="ATPase domain of HSP90 chaperone/DNA topoisomerase II/histidine kinase"/>
    <property type="match status" value="1"/>
</dbReference>
<comment type="catalytic activity">
    <reaction evidence="1">
        <text>ATP + protein L-histidine = ADP + protein N-phospho-L-histidine.</text>
        <dbReference type="EC" id="2.7.13.3"/>
    </reaction>
</comment>
<keyword evidence="5 13" id="KW-0597">Phosphoprotein</keyword>
<feature type="compositionally biased region" description="Pro residues" evidence="15">
    <location>
        <begin position="476"/>
        <end position="487"/>
    </location>
</feature>
<accession>A0ABU5V1H1</accession>
<feature type="domain" description="Response regulatory" evidence="17">
    <location>
        <begin position="517"/>
        <end position="636"/>
    </location>
</feature>
<dbReference type="SUPFAM" id="SSF47226">
    <property type="entry name" value="Histidine-containing phosphotransfer domain, HPT domain"/>
    <property type="match status" value="1"/>
</dbReference>
<evidence type="ECO:0000256" key="12">
    <source>
        <dbReference type="PROSITE-ProRule" id="PRU00110"/>
    </source>
</evidence>
<evidence type="ECO:0000256" key="2">
    <source>
        <dbReference type="ARBA" id="ARBA00004651"/>
    </source>
</evidence>
<feature type="modified residue" description="4-aspartylphosphate" evidence="13">
    <location>
        <position position="566"/>
    </location>
</feature>
<feature type="region of interest" description="Disordered" evidence="15">
    <location>
        <begin position="640"/>
        <end position="670"/>
    </location>
</feature>
<keyword evidence="14" id="KW-0175">Coiled coil</keyword>
<evidence type="ECO:0000256" key="15">
    <source>
        <dbReference type="SAM" id="MobiDB-lite"/>
    </source>
</evidence>
<evidence type="ECO:0000256" key="13">
    <source>
        <dbReference type="PROSITE-ProRule" id="PRU00169"/>
    </source>
</evidence>
<dbReference type="PROSITE" id="PS50110">
    <property type="entry name" value="RESPONSE_REGULATORY"/>
    <property type="match status" value="2"/>
</dbReference>
<feature type="modified residue" description="4-aspartylphosphate" evidence="13">
    <location>
        <position position="375"/>
    </location>
</feature>
<dbReference type="PANTHER" id="PTHR45339">
    <property type="entry name" value="HYBRID SIGNAL TRANSDUCTION HISTIDINE KINASE J"/>
    <property type="match status" value="1"/>
</dbReference>
<dbReference type="InterPro" id="IPR003594">
    <property type="entry name" value="HATPase_dom"/>
</dbReference>
<evidence type="ECO:0000313" key="20">
    <source>
        <dbReference type="Proteomes" id="UP001301653"/>
    </source>
</evidence>
<keyword evidence="6" id="KW-0812">Transmembrane</keyword>
<feature type="compositionally biased region" description="Pro residues" evidence="15">
    <location>
        <begin position="658"/>
        <end position="667"/>
    </location>
</feature>
<keyword evidence="7" id="KW-0547">Nucleotide-binding</keyword>
<dbReference type="CDD" id="cd17546">
    <property type="entry name" value="REC_hyHK_CKI1_RcsC-like"/>
    <property type="match status" value="1"/>
</dbReference>
<sequence length="787" mass="84277">MPQVPAVAGGAAAIAATIAALLAAISGNGLARDAHALQLQNDELQLEGNRLRQAEQRHGKLEQELLQAKQAAEAATLAKGEFLATMSHEIRTPLNGILPMLEMVSQGPLDPEQRNMLNTATESSRQLFRIVDDILDYSKLEANRLELEITTFNLRETLEGMLLLMQRAAEHKGLRLSLHIDPAVRLPVRGDPVRLRQVMGNLLVNAIKFTERGSVQVNVKRLGETPAQHQLRFEVRDTGIGLDSAQQERLFNAFTQADASTTRLYGGTGLGLAICKRIVDLMRGTIGVQSQPGRGATFWFEIPLLKVIGDLQQPDHLGKPRKVLLLLPEQRLRQRFERILATWGYEPLAAPGLQEALEYLRNPATSSSFHAVIGDLESQRGSAVALQRAVERMGNTAPRLVWLQGDAPPAEDLQTGAAILLPKHLADAQLRQALAAPRVVAPRHDDAPAATIAASTAPVATATNVHAGATPDAEPTTPPVPAPPATPAAPAISAPTPVPAAPEALPATDNVDLTGMKVLLVEDNPVNLMVAQKLLKVLGCIPDAAENGAIALDKLRRHDYEAVLMDCQMPVLDGYAATGRWRAHEASTGSARLPIIAMTANAMAGDRQRCLDAGMDDYLSKPISRAQLQACLQRHRHLPPAATTTTDTPMPSEAPSAPAAPPSPGPADVPAMAVLDTTVLDELFEIAGDETGAIIALFLDETPRLVEQLQQAAAMADNERIREISHSLKSSSGNVGAQALSDAARRIEHAARTGTLERPTVMAALVIAEFARARIALAAYQHGLPQS</sequence>
<dbReference type="SUPFAM" id="SSF47384">
    <property type="entry name" value="Homodimeric domain of signal transducing histidine kinase"/>
    <property type="match status" value="1"/>
</dbReference>
<dbReference type="InterPro" id="IPR003661">
    <property type="entry name" value="HisK_dim/P_dom"/>
</dbReference>
<keyword evidence="4" id="KW-1003">Cell membrane</keyword>
<comment type="caution">
    <text evidence="19">The sequence shown here is derived from an EMBL/GenBank/DDBJ whole genome shotgun (WGS) entry which is preliminary data.</text>
</comment>
<dbReference type="SUPFAM" id="SSF52172">
    <property type="entry name" value="CheY-like"/>
    <property type="match status" value="2"/>
</dbReference>
<dbReference type="Pfam" id="PF02518">
    <property type="entry name" value="HATPase_c"/>
    <property type="match status" value="1"/>
</dbReference>
<feature type="region of interest" description="Disordered" evidence="15">
    <location>
        <begin position="467"/>
        <end position="503"/>
    </location>
</feature>
<evidence type="ECO:0000256" key="8">
    <source>
        <dbReference type="ARBA" id="ARBA00022840"/>
    </source>
</evidence>
<dbReference type="Pfam" id="PF00072">
    <property type="entry name" value="Response_reg"/>
    <property type="match status" value="1"/>
</dbReference>
<dbReference type="InterPro" id="IPR001789">
    <property type="entry name" value="Sig_transdc_resp-reg_receiver"/>
</dbReference>
<protein>
    <recommendedName>
        <fullName evidence="3">histidine kinase</fullName>
        <ecNumber evidence="3">2.7.13.3</ecNumber>
    </recommendedName>
</protein>
<dbReference type="SMART" id="SM00073">
    <property type="entry name" value="HPT"/>
    <property type="match status" value="1"/>
</dbReference>
<dbReference type="CDD" id="cd00082">
    <property type="entry name" value="HisKA"/>
    <property type="match status" value="1"/>
</dbReference>
<dbReference type="CDD" id="cd16922">
    <property type="entry name" value="HATPase_EvgS-ArcB-TorS-like"/>
    <property type="match status" value="1"/>
</dbReference>
<dbReference type="EMBL" id="JAYFUH010000078">
    <property type="protein sequence ID" value="MEA5667204.1"/>
    <property type="molecule type" value="Genomic_DNA"/>
</dbReference>
<evidence type="ECO:0000256" key="9">
    <source>
        <dbReference type="ARBA" id="ARBA00022989"/>
    </source>
</evidence>
<dbReference type="Gene3D" id="3.40.50.2300">
    <property type="match status" value="2"/>
</dbReference>
<dbReference type="Gene3D" id="3.30.565.10">
    <property type="entry name" value="Histidine kinase-like ATPase, C-terminal domain"/>
    <property type="match status" value="1"/>
</dbReference>
<comment type="subcellular location">
    <subcellularLocation>
        <location evidence="2">Cell membrane</location>
        <topology evidence="2">Multi-pass membrane protein</topology>
    </subcellularLocation>
</comment>